<sequence>MFVRKGPTCIYKSAFRFVNSLVYYGLSLSVGSFGLDIYITQLIFGAVEVPARIGAMFMVEYFGRKPSQAACLLLGGVVCLIVTAIPNEFSIVITVLAVIGKFATASSYSICYIYAAEVFPTVIRQNGVGLCSMTSRVAGIIAPLINLLDQYHSAIPMAVYGSGPIIGGLSCFFLPETRSRDLQDHTHNANGVS</sequence>
<evidence type="ECO:0000256" key="5">
    <source>
        <dbReference type="SAM" id="Phobius"/>
    </source>
</evidence>
<evidence type="ECO:0000313" key="7">
    <source>
        <dbReference type="EMBL" id="PIO39671.1"/>
    </source>
</evidence>
<feature type="transmembrane region" description="Helical" evidence="5">
    <location>
        <begin position="91"/>
        <end position="115"/>
    </location>
</feature>
<dbReference type="InterPro" id="IPR005829">
    <property type="entry name" value="Sugar_transporter_CS"/>
</dbReference>
<evidence type="ECO:0000256" key="3">
    <source>
        <dbReference type="ARBA" id="ARBA00022989"/>
    </source>
</evidence>
<reference evidence="7" key="1">
    <citation type="submission" date="2017-08" db="EMBL/GenBank/DDBJ databases">
        <title>Assembly of the North American Bullfrog Genome.</title>
        <authorList>
            <person name="Warren R.L."/>
            <person name="Vandervalk B.P."/>
            <person name="Kucuk E."/>
            <person name="Birol I."/>
            <person name="Helbing C."/>
            <person name="Pandoh P."/>
            <person name="Behsaz B."/>
            <person name="Mohamadi H."/>
            <person name="Chu J."/>
            <person name="Jackman S."/>
            <person name="Hammond S.A."/>
            <person name="Veldhoen N."/>
            <person name="Kirk H."/>
            <person name="Zhao Y."/>
            <person name="Coope R."/>
            <person name="Pleasance S."/>
            <person name="Moore R."/>
            <person name="Holt R."/>
        </authorList>
    </citation>
    <scope>NUCLEOTIDE SEQUENCE</scope>
    <source>
        <strain evidence="7">Bruno</strain>
        <tissue evidence="7">Liver</tissue>
    </source>
</reference>
<dbReference type="OrthoDB" id="5296287at2759"/>
<evidence type="ECO:0000256" key="2">
    <source>
        <dbReference type="ARBA" id="ARBA00022692"/>
    </source>
</evidence>
<keyword evidence="4 5" id="KW-0472">Membrane</keyword>
<evidence type="ECO:0000256" key="1">
    <source>
        <dbReference type="ARBA" id="ARBA00004141"/>
    </source>
</evidence>
<dbReference type="PANTHER" id="PTHR24064">
    <property type="entry name" value="SOLUTE CARRIER FAMILY 22 MEMBER"/>
    <property type="match status" value="1"/>
</dbReference>
<dbReference type="PROSITE" id="PS00216">
    <property type="entry name" value="SUGAR_TRANSPORT_1"/>
    <property type="match status" value="1"/>
</dbReference>
<dbReference type="SUPFAM" id="SSF103473">
    <property type="entry name" value="MFS general substrate transporter"/>
    <property type="match status" value="1"/>
</dbReference>
<protein>
    <recommendedName>
        <fullName evidence="6">Major facilitator superfamily (MFS) profile domain-containing protein</fullName>
    </recommendedName>
</protein>
<dbReference type="InterPro" id="IPR005828">
    <property type="entry name" value="MFS_sugar_transport-like"/>
</dbReference>
<comment type="subcellular location">
    <subcellularLocation>
        <location evidence="1">Membrane</location>
        <topology evidence="1">Multi-pass membrane protein</topology>
    </subcellularLocation>
</comment>
<feature type="non-terminal residue" evidence="7">
    <location>
        <position position="193"/>
    </location>
</feature>
<dbReference type="InterPro" id="IPR036259">
    <property type="entry name" value="MFS_trans_sf"/>
</dbReference>
<feature type="transmembrane region" description="Helical" evidence="5">
    <location>
        <begin position="127"/>
        <end position="148"/>
    </location>
</feature>
<dbReference type="GO" id="GO:0016020">
    <property type="term" value="C:membrane"/>
    <property type="evidence" value="ECO:0007669"/>
    <property type="project" value="UniProtKB-SubCell"/>
</dbReference>
<evidence type="ECO:0000259" key="6">
    <source>
        <dbReference type="PROSITE" id="PS50850"/>
    </source>
</evidence>
<dbReference type="AlphaFoldDB" id="A0A2G9SJW0"/>
<feature type="transmembrane region" description="Helical" evidence="5">
    <location>
        <begin position="154"/>
        <end position="174"/>
    </location>
</feature>
<keyword evidence="2 5" id="KW-0812">Transmembrane</keyword>
<evidence type="ECO:0000256" key="4">
    <source>
        <dbReference type="ARBA" id="ARBA00023136"/>
    </source>
</evidence>
<organism evidence="7">
    <name type="scientific">Aquarana catesbeiana</name>
    <name type="common">American bullfrog</name>
    <name type="synonym">Rana catesbeiana</name>
    <dbReference type="NCBI Taxonomy" id="8400"/>
    <lineage>
        <taxon>Eukaryota</taxon>
        <taxon>Metazoa</taxon>
        <taxon>Chordata</taxon>
        <taxon>Craniata</taxon>
        <taxon>Vertebrata</taxon>
        <taxon>Euteleostomi</taxon>
        <taxon>Amphibia</taxon>
        <taxon>Batrachia</taxon>
        <taxon>Anura</taxon>
        <taxon>Neobatrachia</taxon>
        <taxon>Ranoidea</taxon>
        <taxon>Ranidae</taxon>
        <taxon>Aquarana</taxon>
    </lineage>
</organism>
<dbReference type="Pfam" id="PF00083">
    <property type="entry name" value="Sugar_tr"/>
    <property type="match status" value="1"/>
</dbReference>
<gene>
    <name evidence="7" type="ORF">AB205_0136900</name>
</gene>
<feature type="transmembrane region" description="Helical" evidence="5">
    <location>
        <begin position="68"/>
        <end position="85"/>
    </location>
</feature>
<proteinExistence type="predicted"/>
<name>A0A2G9SJW0_AQUCT</name>
<feature type="domain" description="Major facilitator superfamily (MFS) profile" evidence="6">
    <location>
        <begin position="1"/>
        <end position="179"/>
    </location>
</feature>
<dbReference type="GO" id="GO:0022857">
    <property type="term" value="F:transmembrane transporter activity"/>
    <property type="evidence" value="ECO:0007669"/>
    <property type="project" value="InterPro"/>
</dbReference>
<dbReference type="EMBL" id="KV924470">
    <property type="protein sequence ID" value="PIO39671.1"/>
    <property type="molecule type" value="Genomic_DNA"/>
</dbReference>
<dbReference type="PROSITE" id="PS50850">
    <property type="entry name" value="MFS"/>
    <property type="match status" value="1"/>
</dbReference>
<dbReference type="InterPro" id="IPR020846">
    <property type="entry name" value="MFS_dom"/>
</dbReference>
<keyword evidence="3 5" id="KW-1133">Transmembrane helix</keyword>
<feature type="transmembrane region" description="Helical" evidence="5">
    <location>
        <begin position="21"/>
        <end position="47"/>
    </location>
</feature>
<dbReference type="Gene3D" id="1.20.1250.20">
    <property type="entry name" value="MFS general substrate transporter like domains"/>
    <property type="match status" value="1"/>
</dbReference>
<accession>A0A2G9SJW0</accession>